<proteinExistence type="predicted"/>
<keyword evidence="3" id="KW-1185">Reference proteome</keyword>
<dbReference type="Pfam" id="PF00226">
    <property type="entry name" value="DnaJ"/>
    <property type="match status" value="1"/>
</dbReference>
<sequence>MLFNQSASTNRCAHRLDKLQRQEDQERFHQIQEAYKVLLDASKRAMYDVEVSPSHPHPVDSFRSRANICSQMARRVIKMQQYVIMMKQDTKPTMEEMDSIIMEIKACSPLSWSSRSDARTGGAGPHKAVRNVAIAHSAANKH</sequence>
<dbReference type="InterPro" id="IPR001623">
    <property type="entry name" value="DnaJ_domain"/>
</dbReference>
<dbReference type="Gramene" id="PUZ59529">
    <property type="protein sequence ID" value="PUZ59529"/>
    <property type="gene ID" value="GQ55_4G049600"/>
</dbReference>
<dbReference type="SUPFAM" id="SSF46565">
    <property type="entry name" value="Chaperone J-domain"/>
    <property type="match status" value="1"/>
</dbReference>
<dbReference type="InterPro" id="IPR036869">
    <property type="entry name" value="J_dom_sf"/>
</dbReference>
<evidence type="ECO:0000259" key="1">
    <source>
        <dbReference type="Pfam" id="PF00226"/>
    </source>
</evidence>
<dbReference type="EMBL" id="CM009752">
    <property type="protein sequence ID" value="PUZ59529.1"/>
    <property type="molecule type" value="Genomic_DNA"/>
</dbReference>
<feature type="domain" description="J" evidence="1">
    <location>
        <begin position="20"/>
        <end position="48"/>
    </location>
</feature>
<protein>
    <recommendedName>
        <fullName evidence="1">J domain-containing protein</fullName>
    </recommendedName>
</protein>
<evidence type="ECO:0000313" key="3">
    <source>
        <dbReference type="Proteomes" id="UP000244336"/>
    </source>
</evidence>
<gene>
    <name evidence="2" type="ORF">GQ55_4G049600</name>
</gene>
<name>A0A2T7DVD1_9POAL</name>
<dbReference type="OrthoDB" id="509727at2759"/>
<organism evidence="2 3">
    <name type="scientific">Panicum hallii var. hallii</name>
    <dbReference type="NCBI Taxonomy" id="1504633"/>
    <lineage>
        <taxon>Eukaryota</taxon>
        <taxon>Viridiplantae</taxon>
        <taxon>Streptophyta</taxon>
        <taxon>Embryophyta</taxon>
        <taxon>Tracheophyta</taxon>
        <taxon>Spermatophyta</taxon>
        <taxon>Magnoliopsida</taxon>
        <taxon>Liliopsida</taxon>
        <taxon>Poales</taxon>
        <taxon>Poaceae</taxon>
        <taxon>PACMAD clade</taxon>
        <taxon>Panicoideae</taxon>
        <taxon>Panicodae</taxon>
        <taxon>Paniceae</taxon>
        <taxon>Panicinae</taxon>
        <taxon>Panicum</taxon>
        <taxon>Panicum sect. Panicum</taxon>
    </lineage>
</organism>
<dbReference type="Gene3D" id="1.10.287.110">
    <property type="entry name" value="DnaJ domain"/>
    <property type="match status" value="1"/>
</dbReference>
<dbReference type="Proteomes" id="UP000244336">
    <property type="component" value="Chromosome 4"/>
</dbReference>
<evidence type="ECO:0000313" key="2">
    <source>
        <dbReference type="EMBL" id="PUZ59529.1"/>
    </source>
</evidence>
<dbReference type="GO" id="GO:0005783">
    <property type="term" value="C:endoplasmic reticulum"/>
    <property type="evidence" value="ECO:0007669"/>
    <property type="project" value="UniProtKB-ARBA"/>
</dbReference>
<accession>A0A2T7DVD1</accession>
<reference evidence="2 3" key="1">
    <citation type="submission" date="2018-04" db="EMBL/GenBank/DDBJ databases">
        <title>WGS assembly of Panicum hallii var. hallii HAL2.</title>
        <authorList>
            <person name="Lovell J."/>
            <person name="Jenkins J."/>
            <person name="Lowry D."/>
            <person name="Mamidi S."/>
            <person name="Sreedasyam A."/>
            <person name="Weng X."/>
            <person name="Barry K."/>
            <person name="Bonette J."/>
            <person name="Campitelli B."/>
            <person name="Daum C."/>
            <person name="Gordon S."/>
            <person name="Gould B."/>
            <person name="Lipzen A."/>
            <person name="MacQueen A."/>
            <person name="Palacio-Mejia J."/>
            <person name="Plott C."/>
            <person name="Shakirov E."/>
            <person name="Shu S."/>
            <person name="Yoshinaga Y."/>
            <person name="Zane M."/>
            <person name="Rokhsar D."/>
            <person name="Grimwood J."/>
            <person name="Schmutz J."/>
            <person name="Juenger T."/>
        </authorList>
    </citation>
    <scope>NUCLEOTIDE SEQUENCE [LARGE SCALE GENOMIC DNA]</scope>
    <source>
        <strain evidence="3">cv. HAL2</strain>
    </source>
</reference>
<dbReference type="AlphaFoldDB" id="A0A2T7DVD1"/>